<dbReference type="Pfam" id="PF05015">
    <property type="entry name" value="HigB-like_toxin"/>
    <property type="match status" value="1"/>
</dbReference>
<sequence>MEIEFADDDLDKLDHDPSFDAGFGPDIVRGFCKALWALRAAVDQRDLYRGGLRFEKLQGRRGHQHSVRLTKQWRLIIEIVTDNEGTRLRVIEITDYH</sequence>
<dbReference type="InterPro" id="IPR035093">
    <property type="entry name" value="RelE/ParE_toxin_dom_sf"/>
</dbReference>
<dbReference type="SUPFAM" id="SSF143011">
    <property type="entry name" value="RelE-like"/>
    <property type="match status" value="1"/>
</dbReference>
<dbReference type="RefSeq" id="WP_013533548.1">
    <property type="nucleotide sequence ID" value="NC_014923.1"/>
</dbReference>
<dbReference type="PATRIC" id="fig|765698.3.peg.6377"/>
<evidence type="ECO:0000313" key="1">
    <source>
        <dbReference type="EMBL" id="ADV14899.1"/>
    </source>
</evidence>
<dbReference type="AlphaFoldDB" id="E8TJN8"/>
<organism evidence="1 2">
    <name type="scientific">Mesorhizobium ciceri biovar biserrulae (strain HAMBI 2942 / LMG 23838 / WSM1271)</name>
    <dbReference type="NCBI Taxonomy" id="765698"/>
    <lineage>
        <taxon>Bacteria</taxon>
        <taxon>Pseudomonadati</taxon>
        <taxon>Pseudomonadota</taxon>
        <taxon>Alphaproteobacteria</taxon>
        <taxon>Hyphomicrobiales</taxon>
        <taxon>Phyllobacteriaceae</taxon>
        <taxon>Mesorhizobium</taxon>
    </lineage>
</organism>
<dbReference type="Gene3D" id="3.30.2310.20">
    <property type="entry name" value="RelE-like"/>
    <property type="match status" value="1"/>
</dbReference>
<dbReference type="KEGG" id="mci:Mesci_5881"/>
<dbReference type="Proteomes" id="UP000007471">
    <property type="component" value="Chromosome"/>
</dbReference>
<dbReference type="STRING" id="765698.Mesci_5881"/>
<evidence type="ECO:0000313" key="2">
    <source>
        <dbReference type="Proteomes" id="UP000007471"/>
    </source>
</evidence>
<dbReference type="OrthoDB" id="9801102at2"/>
<gene>
    <name evidence="1" type="ordered locus">Mesci_5881</name>
</gene>
<dbReference type="InterPro" id="IPR007711">
    <property type="entry name" value="HigB-1"/>
</dbReference>
<dbReference type="GeneID" id="90993118"/>
<accession>E8TJN8</accession>
<dbReference type="EMBL" id="CP002447">
    <property type="protein sequence ID" value="ADV14899.1"/>
    <property type="molecule type" value="Genomic_DNA"/>
</dbReference>
<protein>
    <submittedName>
        <fullName evidence="1">Plasmid maintenance system killer</fullName>
    </submittedName>
</protein>
<name>E8TJN8_MESCW</name>
<dbReference type="HOGENOM" id="CLU_156368_1_0_5"/>
<dbReference type="eggNOG" id="COG3549">
    <property type="taxonomic scope" value="Bacteria"/>
</dbReference>
<reference evidence="2" key="1">
    <citation type="submission" date="2011-01" db="EMBL/GenBank/DDBJ databases">
        <title>Complete sequence of chromosome of Mesorhizobium ciceri bv. biserrulae WSM1271.</title>
        <authorList>
            <person name="Lucas S."/>
            <person name="Copeland A."/>
            <person name="Lapidus A."/>
            <person name="Cheng J.-F."/>
            <person name="Goodwin L."/>
            <person name="Pitluck S."/>
            <person name="Teshima H."/>
            <person name="Detter J.C."/>
            <person name="Han C."/>
            <person name="Tapia R."/>
            <person name="Land M."/>
            <person name="Hauser L."/>
            <person name="Kyrpides N."/>
            <person name="Ivanova N."/>
            <person name="Nandasena K."/>
            <person name="Reeve W.G."/>
            <person name="Howieson J.G."/>
            <person name="O'Hara G."/>
            <person name="Tiwari R.P."/>
            <person name="Woyke T."/>
        </authorList>
    </citation>
    <scope>NUCLEOTIDE SEQUENCE [LARGE SCALE GENOMIC DNA]</scope>
    <source>
        <strain evidence="2">HAMBI 2942 / LMG 23838 / WSM1271</strain>
    </source>
</reference>
<proteinExistence type="predicted"/>